<evidence type="ECO:0000256" key="3">
    <source>
        <dbReference type="SAM" id="Coils"/>
    </source>
</evidence>
<dbReference type="InterPro" id="IPR003660">
    <property type="entry name" value="HAMP_dom"/>
</dbReference>
<feature type="domain" description="HAMP" evidence="6">
    <location>
        <begin position="212"/>
        <end position="264"/>
    </location>
</feature>
<dbReference type="InterPro" id="IPR024478">
    <property type="entry name" value="HlyB_4HB_MCP"/>
</dbReference>
<dbReference type="AlphaFoldDB" id="A0A0F9TQI5"/>
<evidence type="ECO:0000313" key="7">
    <source>
        <dbReference type="EMBL" id="KKN83290.1"/>
    </source>
</evidence>
<feature type="transmembrane region" description="Helical" evidence="4">
    <location>
        <begin position="192"/>
        <end position="210"/>
    </location>
</feature>
<dbReference type="PANTHER" id="PTHR32089:SF120">
    <property type="entry name" value="METHYL-ACCEPTING CHEMOTAXIS PROTEIN TLPQ"/>
    <property type="match status" value="1"/>
</dbReference>
<feature type="transmembrane region" description="Helical" evidence="4">
    <location>
        <begin position="12"/>
        <end position="31"/>
    </location>
</feature>
<keyword evidence="4" id="KW-1133">Transmembrane helix</keyword>
<dbReference type="FunFam" id="1.10.287.950:FF:000001">
    <property type="entry name" value="Methyl-accepting chemotaxis sensory transducer"/>
    <property type="match status" value="1"/>
</dbReference>
<keyword evidence="4" id="KW-0472">Membrane</keyword>
<keyword evidence="3" id="KW-0175">Coiled coil</keyword>
<dbReference type="CDD" id="cd11386">
    <property type="entry name" value="MCP_signal"/>
    <property type="match status" value="1"/>
</dbReference>
<sequence length="541" mass="58632">MNLRNFPIAARLSAGFAVIALIVVLLGVLALKSMGSMRDQARDVEQIWLPELKLLTDINQNLMRFRIFTLRALLAENAREISELQRQMSEMLNALGQAENEFAGKVAGTPMQGLFASYVEKKNEYVRIQAEVIQLAHEFQTDQAMGVVNNRLNPIADEFTQRLIAVEQEVVKGSASAATASRDSYYTGFNQVVTFIVVAAFMTVILAWLLTRSIVVPIRQAVEISEVVAAGDLTQSFTILGRDEAARLLQALSTMQARLRDTIQGIASSSNQLASAAEELNAVTEDATRGLQRQNDEIQQAATAVNEMSVAVDEVASNAVSTSEQSKMTSTIAVEGQQQVSRTVTSIDKLSGTITSTATEVQELADKAQNISRVLDVIRAIAEQTNLLALNAAIEAARAGEQGRGFAVVADEVRALAHRTQQSTSEIEEMIGTIQQGTEKAVEAMRISKTMATSTLEQADAAGQALTRITSAISEINERNLVIASASEEQASVAREVDRNLVNIRDLSTQSAAGAEQTSSSSRELSRLAVELNDLVSRFRI</sequence>
<proteinExistence type="inferred from homology"/>
<dbReference type="SMART" id="SM00283">
    <property type="entry name" value="MA"/>
    <property type="match status" value="1"/>
</dbReference>
<reference evidence="7" key="1">
    <citation type="journal article" date="2015" name="Nature">
        <title>Complex archaea that bridge the gap between prokaryotes and eukaryotes.</title>
        <authorList>
            <person name="Spang A."/>
            <person name="Saw J.H."/>
            <person name="Jorgensen S.L."/>
            <person name="Zaremba-Niedzwiedzka K."/>
            <person name="Martijn J."/>
            <person name="Lind A.E."/>
            <person name="van Eijk R."/>
            <person name="Schleper C."/>
            <person name="Guy L."/>
            <person name="Ettema T.J."/>
        </authorList>
    </citation>
    <scope>NUCLEOTIDE SEQUENCE</scope>
</reference>
<dbReference type="Pfam" id="PF00015">
    <property type="entry name" value="MCPsignal"/>
    <property type="match status" value="1"/>
</dbReference>
<keyword evidence="4" id="KW-0812">Transmembrane</keyword>
<dbReference type="SUPFAM" id="SSF58104">
    <property type="entry name" value="Methyl-accepting chemotaxis protein (MCP) signaling domain"/>
    <property type="match status" value="1"/>
</dbReference>
<evidence type="ECO:0000259" key="6">
    <source>
        <dbReference type="PROSITE" id="PS50885"/>
    </source>
</evidence>
<comment type="caution">
    <text evidence="7">The sequence shown here is derived from an EMBL/GenBank/DDBJ whole genome shotgun (WGS) entry which is preliminary data.</text>
</comment>
<organism evidence="7">
    <name type="scientific">marine sediment metagenome</name>
    <dbReference type="NCBI Taxonomy" id="412755"/>
    <lineage>
        <taxon>unclassified sequences</taxon>
        <taxon>metagenomes</taxon>
        <taxon>ecological metagenomes</taxon>
    </lineage>
</organism>
<dbReference type="SMART" id="SM00304">
    <property type="entry name" value="HAMP"/>
    <property type="match status" value="2"/>
</dbReference>
<feature type="coiled-coil region" evidence="3">
    <location>
        <begin position="74"/>
        <end position="101"/>
    </location>
</feature>
<dbReference type="Gene3D" id="1.10.287.950">
    <property type="entry name" value="Methyl-accepting chemotaxis protein"/>
    <property type="match status" value="1"/>
</dbReference>
<feature type="domain" description="Methyl-accepting transducer" evidence="5">
    <location>
        <begin position="269"/>
        <end position="505"/>
    </location>
</feature>
<evidence type="ECO:0000259" key="5">
    <source>
        <dbReference type="PROSITE" id="PS50111"/>
    </source>
</evidence>
<comment type="similarity">
    <text evidence="2">Belongs to the methyl-accepting chemotaxis (MCP) protein family.</text>
</comment>
<evidence type="ECO:0000256" key="1">
    <source>
        <dbReference type="ARBA" id="ARBA00023224"/>
    </source>
</evidence>
<dbReference type="Pfam" id="PF00672">
    <property type="entry name" value="HAMP"/>
    <property type="match status" value="1"/>
</dbReference>
<dbReference type="InterPro" id="IPR004089">
    <property type="entry name" value="MCPsignal_dom"/>
</dbReference>
<name>A0A0F9TQI5_9ZZZZ</name>
<dbReference type="GO" id="GO:0007165">
    <property type="term" value="P:signal transduction"/>
    <property type="evidence" value="ECO:0007669"/>
    <property type="project" value="UniProtKB-KW"/>
</dbReference>
<evidence type="ECO:0000256" key="2">
    <source>
        <dbReference type="ARBA" id="ARBA00029447"/>
    </source>
</evidence>
<dbReference type="EMBL" id="LAZR01000187">
    <property type="protein sequence ID" value="KKN83290.1"/>
    <property type="molecule type" value="Genomic_DNA"/>
</dbReference>
<dbReference type="CDD" id="cd06225">
    <property type="entry name" value="HAMP"/>
    <property type="match status" value="1"/>
</dbReference>
<dbReference type="PANTHER" id="PTHR32089">
    <property type="entry name" value="METHYL-ACCEPTING CHEMOTAXIS PROTEIN MCPB"/>
    <property type="match status" value="1"/>
</dbReference>
<dbReference type="PROSITE" id="PS50111">
    <property type="entry name" value="CHEMOTAXIS_TRANSDUC_2"/>
    <property type="match status" value="1"/>
</dbReference>
<evidence type="ECO:0008006" key="8">
    <source>
        <dbReference type="Google" id="ProtNLM"/>
    </source>
</evidence>
<gene>
    <name evidence="7" type="ORF">LCGC14_0300390</name>
</gene>
<dbReference type="Pfam" id="PF12729">
    <property type="entry name" value="4HB_MCP_1"/>
    <property type="match status" value="1"/>
</dbReference>
<evidence type="ECO:0000256" key="4">
    <source>
        <dbReference type="SAM" id="Phobius"/>
    </source>
</evidence>
<protein>
    <recommendedName>
        <fullName evidence="8">Methyl-accepting chemotaxis protein</fullName>
    </recommendedName>
</protein>
<dbReference type="PROSITE" id="PS50885">
    <property type="entry name" value="HAMP"/>
    <property type="match status" value="1"/>
</dbReference>
<keyword evidence="1" id="KW-0807">Transducer</keyword>
<accession>A0A0F9TQI5</accession>
<dbReference type="GO" id="GO:0016020">
    <property type="term" value="C:membrane"/>
    <property type="evidence" value="ECO:0007669"/>
    <property type="project" value="InterPro"/>
</dbReference>